<feature type="compositionally biased region" description="Pro residues" evidence="2">
    <location>
        <begin position="530"/>
        <end position="539"/>
    </location>
</feature>
<keyword evidence="4" id="KW-1185">Reference proteome</keyword>
<dbReference type="AlphaFoldDB" id="A0A9W8P635"/>
<feature type="compositionally biased region" description="Low complexity" evidence="2">
    <location>
        <begin position="501"/>
        <end position="529"/>
    </location>
</feature>
<dbReference type="SUPFAM" id="SSF54637">
    <property type="entry name" value="Thioesterase/thiol ester dehydrase-isomerase"/>
    <property type="match status" value="1"/>
</dbReference>
<dbReference type="InterPro" id="IPR029069">
    <property type="entry name" value="HotDog_dom_sf"/>
</dbReference>
<dbReference type="Proteomes" id="UP001142393">
    <property type="component" value="Unassembled WGS sequence"/>
</dbReference>
<evidence type="ECO:0000256" key="1">
    <source>
        <dbReference type="ARBA" id="ARBA00038476"/>
    </source>
</evidence>
<dbReference type="PANTHER" id="PTHR12475:SF4">
    <property type="entry name" value="PROTEIN THEM6"/>
    <property type="match status" value="1"/>
</dbReference>
<proteinExistence type="inferred from homology"/>
<evidence type="ECO:0000313" key="4">
    <source>
        <dbReference type="Proteomes" id="UP001142393"/>
    </source>
</evidence>
<comment type="caution">
    <text evidence="3">The sequence shown here is derived from an EMBL/GenBank/DDBJ whole genome shotgun (WGS) entry which is preliminary data.</text>
</comment>
<evidence type="ECO:0000256" key="2">
    <source>
        <dbReference type="SAM" id="MobiDB-lite"/>
    </source>
</evidence>
<dbReference type="Gene3D" id="3.10.129.10">
    <property type="entry name" value="Hotdog Thioesterase"/>
    <property type="match status" value="1"/>
</dbReference>
<dbReference type="PANTHER" id="PTHR12475">
    <property type="match status" value="1"/>
</dbReference>
<comment type="similarity">
    <text evidence="1">Belongs to the lcsJ thioesterase family.</text>
</comment>
<dbReference type="Pfam" id="PF13279">
    <property type="entry name" value="4HBT_2"/>
    <property type="match status" value="1"/>
</dbReference>
<name>A0A9W8P635_9AGAR</name>
<organism evidence="3 4">
    <name type="scientific">Lentinula detonsa</name>
    <dbReference type="NCBI Taxonomy" id="2804962"/>
    <lineage>
        <taxon>Eukaryota</taxon>
        <taxon>Fungi</taxon>
        <taxon>Dikarya</taxon>
        <taxon>Basidiomycota</taxon>
        <taxon>Agaricomycotina</taxon>
        <taxon>Agaricomycetes</taxon>
        <taxon>Agaricomycetidae</taxon>
        <taxon>Agaricales</taxon>
        <taxon>Marasmiineae</taxon>
        <taxon>Omphalotaceae</taxon>
        <taxon>Lentinula</taxon>
    </lineage>
</organism>
<dbReference type="EMBL" id="JANVFU010000003">
    <property type="protein sequence ID" value="KAJ3747750.1"/>
    <property type="molecule type" value="Genomic_DNA"/>
</dbReference>
<dbReference type="CDD" id="cd00586">
    <property type="entry name" value="4HBT"/>
    <property type="match status" value="1"/>
</dbReference>
<feature type="region of interest" description="Disordered" evidence="2">
    <location>
        <begin position="501"/>
        <end position="543"/>
    </location>
</feature>
<protein>
    <submittedName>
        <fullName evidence="3">Uncharacterized protein</fullName>
    </submittedName>
</protein>
<accession>A0A9W8P635</accession>
<evidence type="ECO:0000313" key="3">
    <source>
        <dbReference type="EMBL" id="KAJ3747750.1"/>
    </source>
</evidence>
<sequence length="596" mass="66881">MASALKPLTRSPKSIAKLINLSSRSSRLLIRIIHSLNVLPLIQIFLRVPFASFLSSLSSLIPSFISFLPHLFVSLLILNSRSLPFTWTFRVLWCVIKVRTRYSAAWARVWAMYWMRCSKKLVQGVKKCSSLTTFSRSELDPSNNLTLDRKKEPRETKQLESIRRLRIREMELWLESVTPVGAHPFEWEGSYATWVGFDDSDFNMHMSNSSYPKVLDFARTKASLELFPQFLRVGGHVALSSTHFQFIQEIPLFAKYQILTSIGAWDEKWCYLIFRFVSTIENKYKDNQHSGSANVPRILITPPDLNKHHSPDPVHFSFSSNLHQSQSGVDLNSHPTVSNSKLHTIAVSRICFKIGRITVPPAIVFTTNGLSMHPWEVCTKEAEKGMSSLSLSSSSPSPFAVAKFSHTNPPPSWTEHGLYLIAKTHRGDEAKLREFYRGAWRNTEKATDGKDTNKLGTVENSTVVNKLSSSLSKNKLALDDPSIWKTRSILQSQDIDLDLSSHTSFNSSEDSSNGSDTESDSDSASATATPPTPSTPPTVPSSYCTPIEHSHLIAPKLTEWWDLAMGIGTPADETREARLEVCRMLVGGMEGVKEMC</sequence>
<reference evidence="3 4" key="1">
    <citation type="journal article" date="2023" name="Proc. Natl. Acad. Sci. U.S.A.">
        <title>A global phylogenomic analysis of the shiitake genus Lentinula.</title>
        <authorList>
            <person name="Sierra-Patev S."/>
            <person name="Min B."/>
            <person name="Naranjo-Ortiz M."/>
            <person name="Looney B."/>
            <person name="Konkel Z."/>
            <person name="Slot J.C."/>
            <person name="Sakamoto Y."/>
            <person name="Steenwyk J.L."/>
            <person name="Rokas A."/>
            <person name="Carro J."/>
            <person name="Camarero S."/>
            <person name="Ferreira P."/>
            <person name="Molpeceres G."/>
            <person name="Ruiz-Duenas F.J."/>
            <person name="Serrano A."/>
            <person name="Henrissat B."/>
            <person name="Drula E."/>
            <person name="Hughes K.W."/>
            <person name="Mata J.L."/>
            <person name="Ishikawa N.K."/>
            <person name="Vargas-Isla R."/>
            <person name="Ushijima S."/>
            <person name="Smith C.A."/>
            <person name="Donoghue J."/>
            <person name="Ahrendt S."/>
            <person name="Andreopoulos W."/>
            <person name="He G."/>
            <person name="LaButti K."/>
            <person name="Lipzen A."/>
            <person name="Ng V."/>
            <person name="Riley R."/>
            <person name="Sandor L."/>
            <person name="Barry K."/>
            <person name="Martinez A.T."/>
            <person name="Xiao Y."/>
            <person name="Gibbons J.G."/>
            <person name="Terashima K."/>
            <person name="Grigoriev I.V."/>
            <person name="Hibbett D."/>
        </authorList>
    </citation>
    <scope>NUCLEOTIDE SEQUENCE [LARGE SCALE GENOMIC DNA]</scope>
    <source>
        <strain evidence="3 4">TFB7810</strain>
    </source>
</reference>
<gene>
    <name evidence="3" type="ORF">DFH05DRAFT_1602130</name>
</gene>
<dbReference type="InterPro" id="IPR051490">
    <property type="entry name" value="THEM6_lcsJ_thioesterase"/>
</dbReference>